<feature type="compositionally biased region" description="Low complexity" evidence="1">
    <location>
        <begin position="603"/>
        <end position="617"/>
    </location>
</feature>
<evidence type="ECO:0000256" key="1">
    <source>
        <dbReference type="SAM" id="MobiDB-lite"/>
    </source>
</evidence>
<dbReference type="GO" id="GO:0031464">
    <property type="term" value="C:Cul4A-RING E3 ubiquitin ligase complex"/>
    <property type="evidence" value="ECO:0007669"/>
    <property type="project" value="InterPro"/>
</dbReference>
<name>A0A7S2WD35_9STRA</name>
<sequence>MGSMDARRSILEDLRSREYGFTGLLVSKNLPDAFLQKHDGTCDGLLGICQGLERLLRECPVIRTNADMATFSDVVQELCEVLGIQGRRTPEEADRARESFSMLGGAALLLQLLHAPLVARTPALAAEMGSAPGSGATADTPAPAVAESPDPPAARGLAALWRGRLVNAATSPRDGGAQEGVDQGEEADEQSINTMNRVLSTLTELALADPDEASCLSQQPFLLPQLFVLMQHPAVLDGAVSLAQELLAAGPDFFALDNVMHLGLVVESLPPRALALFCRTVAALFSKPEPPSTSNLPPPECVPPNLCAACTNRAALLTIAGFLPKVLVLLDSPVPPRGLWPTRPAEIIAGGLPAAVSASGTSGADVDSWDEFVQRSDGSTPPGRDTMIVLPADQVPPSLSAAPIGNGELVILRLSAFERELWTTLQADLLFVLATLLGNKARDQTQDRLIQHGFVEMMHNMFDRLDWRWTTPRHRNHHHRSGQDTAVQALAHLAAAFGMGEPPMEGDGRGDEDEDGGDAGGEAPDGDRPRVDVACSSDSCLQISLLRTLGAFCEKSNRGSTNHLLLLDEDTRVPLVHRRREEASRCRAIAAAADGGGGGGGAASAEETGKGASAAEGMGDEDGGGGGGKEEDNTAWMASYTLPGGMSPESSLGSQPWRHRCIRRRQPQGPEASTPAGTSGGGLLARMVQGIMSQPLSSPYFFEFAGALHKWTQGAAPEEQEALFRHQGFVRWLLQKLLATPLRHGAAPEGGAGQSGAAPEEEGSREHFGQSNPADIQQVLFDLLGEMVKFNEPAVELLSLLMSNASPSAEAAARRFFGLIENNMVNASVFIQSMELTLGATPKLLRRKLRRSTVEGPVGDEGAVQYATPDREAAIRGAALSPTLPALSIKALKQLAKDLGVWDATLTEKSEIEAAILGTYTTLCRHRPGEEGPRTLTGPYLCSFIATWEGQRHRTALQLLKTLKPGGAQCTDLCAINATIILLTEAFSADSMPALVDGIMSCIRPGWDPAVPEAAADTPAASVDLTIAPEDLAKGLKNAMDWWQRYYQHQQYEKKFMEYQTGVPFSKWVASVERIRAEVPDLILQHEA</sequence>
<protein>
    <submittedName>
        <fullName evidence="2">Uncharacterized protein</fullName>
    </submittedName>
</protein>
<feature type="region of interest" description="Disordered" evidence="1">
    <location>
        <begin position="744"/>
        <end position="771"/>
    </location>
</feature>
<organism evidence="2">
    <name type="scientific">Rhizochromulina marina</name>
    <dbReference type="NCBI Taxonomy" id="1034831"/>
    <lineage>
        <taxon>Eukaryota</taxon>
        <taxon>Sar</taxon>
        <taxon>Stramenopiles</taxon>
        <taxon>Ochrophyta</taxon>
        <taxon>Dictyochophyceae</taxon>
        <taxon>Rhizochromulinales</taxon>
        <taxon>Rhizochromulina</taxon>
    </lineage>
</organism>
<dbReference type="EMBL" id="HBHJ01012411">
    <property type="protein sequence ID" value="CAD9680977.1"/>
    <property type="molecule type" value="Transcribed_RNA"/>
</dbReference>
<feature type="region of interest" description="Disordered" evidence="1">
    <location>
        <begin position="592"/>
        <end position="633"/>
    </location>
</feature>
<feature type="region of interest" description="Disordered" evidence="1">
    <location>
        <begin position="498"/>
        <end position="531"/>
    </location>
</feature>
<evidence type="ECO:0000313" key="2">
    <source>
        <dbReference type="EMBL" id="CAD9680977.1"/>
    </source>
</evidence>
<proteinExistence type="predicted"/>
<dbReference type="InterPro" id="IPR022162">
    <property type="entry name" value="TRPC4AP"/>
</dbReference>
<dbReference type="Pfam" id="PF12463">
    <property type="entry name" value="DUF3689"/>
    <property type="match status" value="1"/>
</dbReference>
<dbReference type="PANTHER" id="PTHR31743:SF1">
    <property type="entry name" value="SHORT TRANSIENT RECEPTOR POTENTIAL CHANNEL 4-ASSOCIATED PROTEIN"/>
    <property type="match status" value="1"/>
</dbReference>
<dbReference type="GO" id="GO:0006511">
    <property type="term" value="P:ubiquitin-dependent protein catabolic process"/>
    <property type="evidence" value="ECO:0007669"/>
    <property type="project" value="InterPro"/>
</dbReference>
<gene>
    <name evidence="2" type="ORF">RMAR1173_LOCUS8111</name>
</gene>
<dbReference type="GO" id="GO:0019902">
    <property type="term" value="F:phosphatase binding"/>
    <property type="evidence" value="ECO:0007669"/>
    <property type="project" value="TreeGrafter"/>
</dbReference>
<feature type="region of interest" description="Disordered" evidence="1">
    <location>
        <begin position="169"/>
        <end position="188"/>
    </location>
</feature>
<dbReference type="PANTHER" id="PTHR31743">
    <property type="entry name" value="TRANSIENT RECEPTOR POTENTIAL CHANNEL 4-ASSOCIATED PROTEIN TCPC4AP"/>
    <property type="match status" value="1"/>
</dbReference>
<accession>A0A7S2WD35</accession>
<reference evidence="2" key="1">
    <citation type="submission" date="2021-01" db="EMBL/GenBank/DDBJ databases">
        <authorList>
            <person name="Corre E."/>
            <person name="Pelletier E."/>
            <person name="Niang G."/>
            <person name="Scheremetjew M."/>
            <person name="Finn R."/>
            <person name="Kale V."/>
            <person name="Holt S."/>
            <person name="Cochrane G."/>
            <person name="Meng A."/>
            <person name="Brown T."/>
            <person name="Cohen L."/>
        </authorList>
    </citation>
    <scope>NUCLEOTIDE SEQUENCE</scope>
    <source>
        <strain evidence="2">CCMP1243</strain>
    </source>
</reference>
<feature type="region of interest" description="Disordered" evidence="1">
    <location>
        <begin position="128"/>
        <end position="153"/>
    </location>
</feature>
<dbReference type="AlphaFoldDB" id="A0A7S2WD35"/>